<name>A0A371AYQ2_9FIRM</name>
<dbReference type="PROSITE" id="PS01081">
    <property type="entry name" value="HTH_TETR_1"/>
    <property type="match status" value="1"/>
</dbReference>
<dbReference type="InterPro" id="IPR023772">
    <property type="entry name" value="DNA-bd_HTH_TetR-type_CS"/>
</dbReference>
<evidence type="ECO:0000256" key="1">
    <source>
        <dbReference type="ARBA" id="ARBA00023125"/>
    </source>
</evidence>
<gene>
    <name evidence="4" type="ORF">DWV06_04215</name>
</gene>
<dbReference type="EMBL" id="QRCT01000012">
    <property type="protein sequence ID" value="RDU24679.1"/>
    <property type="molecule type" value="Genomic_DNA"/>
</dbReference>
<feature type="domain" description="HTH tetR-type" evidence="3">
    <location>
        <begin position="10"/>
        <end position="70"/>
    </location>
</feature>
<sequence length="202" mass="23412">MTRIGNEKKMMIRNNILKVSKELFLTKGYDKTSTSEIAKAVGIAEGTIFNYFKTKAEIFLGIMSEDFCSLTPEELQEIEYSNGVVDIFMEFIEKSLKKIFILPKRVLIEMGIIVMNTAKSKPDVIKKMAAIDFKFMDQTMDIIRKLEQDGIIKDCDEKVFSELIYSAVMYDFLMYIYEKECSIEMAKKNLRKKLEFLCKGCL</sequence>
<keyword evidence="5" id="KW-1185">Reference proteome</keyword>
<dbReference type="Proteomes" id="UP000255036">
    <property type="component" value="Unassembled WGS sequence"/>
</dbReference>
<evidence type="ECO:0000259" key="3">
    <source>
        <dbReference type="PROSITE" id="PS50977"/>
    </source>
</evidence>
<evidence type="ECO:0000256" key="2">
    <source>
        <dbReference type="PROSITE-ProRule" id="PRU00335"/>
    </source>
</evidence>
<accession>A0A371AYQ2</accession>
<organism evidence="4 5">
    <name type="scientific">Anaerosacchariphilus polymeriproducens</name>
    <dbReference type="NCBI Taxonomy" id="1812858"/>
    <lineage>
        <taxon>Bacteria</taxon>
        <taxon>Bacillati</taxon>
        <taxon>Bacillota</taxon>
        <taxon>Clostridia</taxon>
        <taxon>Lachnospirales</taxon>
        <taxon>Lachnospiraceae</taxon>
        <taxon>Anaerosacchariphilus</taxon>
    </lineage>
</organism>
<dbReference type="InterPro" id="IPR050624">
    <property type="entry name" value="HTH-type_Tx_Regulator"/>
</dbReference>
<dbReference type="RefSeq" id="WP_115480911.1">
    <property type="nucleotide sequence ID" value="NZ_QRCT01000012.1"/>
</dbReference>
<dbReference type="PRINTS" id="PR00455">
    <property type="entry name" value="HTHTETR"/>
</dbReference>
<dbReference type="AlphaFoldDB" id="A0A371AYQ2"/>
<dbReference type="PANTHER" id="PTHR43479:SF11">
    <property type="entry name" value="ACREF_ENVCD OPERON REPRESSOR-RELATED"/>
    <property type="match status" value="1"/>
</dbReference>
<evidence type="ECO:0000313" key="5">
    <source>
        <dbReference type="Proteomes" id="UP000255036"/>
    </source>
</evidence>
<dbReference type="OrthoDB" id="1634029at2"/>
<dbReference type="PANTHER" id="PTHR43479">
    <property type="entry name" value="ACREF/ENVCD OPERON REPRESSOR-RELATED"/>
    <property type="match status" value="1"/>
</dbReference>
<dbReference type="GO" id="GO:0003677">
    <property type="term" value="F:DNA binding"/>
    <property type="evidence" value="ECO:0007669"/>
    <property type="project" value="UniProtKB-UniRule"/>
</dbReference>
<comment type="caution">
    <text evidence="4">The sequence shown here is derived from an EMBL/GenBank/DDBJ whole genome shotgun (WGS) entry which is preliminary data.</text>
</comment>
<dbReference type="SUPFAM" id="SSF46689">
    <property type="entry name" value="Homeodomain-like"/>
    <property type="match status" value="1"/>
</dbReference>
<dbReference type="Pfam" id="PF00440">
    <property type="entry name" value="TetR_N"/>
    <property type="match status" value="1"/>
</dbReference>
<dbReference type="Gene3D" id="1.10.357.10">
    <property type="entry name" value="Tetracycline Repressor, domain 2"/>
    <property type="match status" value="1"/>
</dbReference>
<proteinExistence type="predicted"/>
<feature type="DNA-binding region" description="H-T-H motif" evidence="2">
    <location>
        <begin position="33"/>
        <end position="52"/>
    </location>
</feature>
<dbReference type="InterPro" id="IPR009057">
    <property type="entry name" value="Homeodomain-like_sf"/>
</dbReference>
<reference evidence="4 5" key="1">
    <citation type="submission" date="2018-07" db="EMBL/GenBank/DDBJ databases">
        <title>Anaerosacharophilus polymeroproducens gen. nov. sp. nov., an anaerobic bacterium isolated from salt field.</title>
        <authorList>
            <person name="Kim W."/>
            <person name="Yang S.-H."/>
            <person name="Oh J."/>
            <person name="Lee J.-H."/>
            <person name="Kwon K.K."/>
        </authorList>
    </citation>
    <scope>NUCLEOTIDE SEQUENCE [LARGE SCALE GENOMIC DNA]</scope>
    <source>
        <strain evidence="4 5">MCWD5</strain>
    </source>
</reference>
<keyword evidence="1 2" id="KW-0238">DNA-binding</keyword>
<protein>
    <submittedName>
        <fullName evidence="4">TetR/AcrR family transcriptional regulator</fullName>
    </submittedName>
</protein>
<evidence type="ECO:0000313" key="4">
    <source>
        <dbReference type="EMBL" id="RDU24679.1"/>
    </source>
</evidence>
<dbReference type="InterPro" id="IPR001647">
    <property type="entry name" value="HTH_TetR"/>
</dbReference>
<dbReference type="PROSITE" id="PS50977">
    <property type="entry name" value="HTH_TETR_2"/>
    <property type="match status" value="1"/>
</dbReference>